<dbReference type="InParanoid" id="A0A6J3C033"/>
<dbReference type="KEGG" id="gmw:113513707"/>
<keyword evidence="2" id="KW-0863">Zinc-finger</keyword>
<dbReference type="AlphaFoldDB" id="A0A6J3C033"/>
<evidence type="ECO:0000259" key="4">
    <source>
        <dbReference type="SMART" id="SM00249"/>
    </source>
</evidence>
<keyword evidence="1" id="KW-0479">Metal-binding</keyword>
<gene>
    <name evidence="6" type="primary">LOC113513707</name>
</gene>
<dbReference type="Pfam" id="PF17921">
    <property type="entry name" value="Integrase_H2C2"/>
    <property type="match status" value="1"/>
</dbReference>
<evidence type="ECO:0000313" key="5">
    <source>
        <dbReference type="Proteomes" id="UP001652740"/>
    </source>
</evidence>
<reference evidence="6" key="1">
    <citation type="submission" date="2025-08" db="UniProtKB">
        <authorList>
            <consortium name="RefSeq"/>
        </authorList>
    </citation>
    <scope>IDENTIFICATION</scope>
    <source>
        <tissue evidence="6">Whole larvae</tissue>
    </source>
</reference>
<sequence>MCAMFDKDDTRKRFEKELHKIYRERSTKPQWTKKRIAEVINFIEEYNCTSDHKALRTSAHYHYYKLYDVMEKSQTKILIKKRKKHSDPVVQIVASEDYYDILSTIHESTKHGGRDKMISAMKSKYLIPVPVVRAFIKCCTLCKKRNPKTSSKNLGLVDVIDLQSIPDGNYKWVLHYQDYVNKFSFLRPLTSNSISDVACELLKIFLEIGCPNTLYSNYSQDFSVAITRELDSMWPGCNVIATSRYPKDEENKSDGDIEDLIRAWMIESNSTNWAYGIYFVQYKMNCSFHKGIQNTPYKAFFGKSPRVELTPLHETIDIKVESVDSSDSNESETLPALEEVLIEEENATDCGASSSQTTDYKFTRYTIKNDSNVSEIVPSNKIESGPSKFSITKSCHVCGRSATSSFTCCSCNNVIHYSCAEIIQKEAPFKLLCFVCQGTDRCDVSENITAKEETKIKKDNEMECETECNNRASKSCYVCGKPATSAFTCHSCDNIVHYNCAEKIGQKGSPFKFLCFICQHNDNRDISKTAHSNKTIEIKQEKTLVCEIKCDHKKGSLKTCCHVCGKQATPAFSCYSCDNNVHFNCAEIIGQKGTPFKLLCFVCQKTKRCKLNQI</sequence>
<dbReference type="InterPro" id="IPR011011">
    <property type="entry name" value="Znf_FYVE_PHD"/>
</dbReference>
<dbReference type="InterPro" id="IPR036397">
    <property type="entry name" value="RNaseH_sf"/>
</dbReference>
<dbReference type="GO" id="GO:0008270">
    <property type="term" value="F:zinc ion binding"/>
    <property type="evidence" value="ECO:0007669"/>
    <property type="project" value="UniProtKB-KW"/>
</dbReference>
<dbReference type="RefSeq" id="XP_031765591.2">
    <property type="nucleotide sequence ID" value="XM_031909731.2"/>
</dbReference>
<dbReference type="SUPFAM" id="SSF57903">
    <property type="entry name" value="FYVE/PHD zinc finger"/>
    <property type="match status" value="1"/>
</dbReference>
<name>A0A6J3C033_GALME</name>
<feature type="domain" description="Zinc finger PHD-type" evidence="4">
    <location>
        <begin position="560"/>
        <end position="604"/>
    </location>
</feature>
<keyword evidence="5" id="KW-1185">Reference proteome</keyword>
<dbReference type="SMART" id="SM00249">
    <property type="entry name" value="PHD"/>
    <property type="match status" value="3"/>
</dbReference>
<keyword evidence="3" id="KW-0862">Zinc</keyword>
<proteinExistence type="predicted"/>
<protein>
    <submittedName>
        <fullName evidence="6">KRAB-A domain-containing protein 2-like</fullName>
    </submittedName>
</protein>
<dbReference type="Gene3D" id="3.30.420.10">
    <property type="entry name" value="Ribonuclease H-like superfamily/Ribonuclease H"/>
    <property type="match status" value="1"/>
</dbReference>
<evidence type="ECO:0000313" key="6">
    <source>
        <dbReference type="RefSeq" id="XP_031765591.2"/>
    </source>
</evidence>
<dbReference type="InterPro" id="IPR057560">
    <property type="entry name" value="Znf_SCAND3"/>
</dbReference>
<dbReference type="SUPFAM" id="SSF53098">
    <property type="entry name" value="Ribonuclease H-like"/>
    <property type="match status" value="1"/>
</dbReference>
<dbReference type="Pfam" id="PF23663">
    <property type="entry name" value="Znf_SCAND3"/>
    <property type="match status" value="1"/>
</dbReference>
<evidence type="ECO:0000256" key="3">
    <source>
        <dbReference type="ARBA" id="ARBA00022833"/>
    </source>
</evidence>
<dbReference type="GeneID" id="113513707"/>
<accession>A0A6J3C033</accession>
<feature type="domain" description="Zinc finger PHD-type" evidence="4">
    <location>
        <begin position="475"/>
        <end position="519"/>
    </location>
</feature>
<evidence type="ECO:0000256" key="2">
    <source>
        <dbReference type="ARBA" id="ARBA00022771"/>
    </source>
</evidence>
<evidence type="ECO:0000256" key="1">
    <source>
        <dbReference type="ARBA" id="ARBA00022723"/>
    </source>
</evidence>
<dbReference type="Proteomes" id="UP001652740">
    <property type="component" value="Unplaced"/>
</dbReference>
<dbReference type="InterPro" id="IPR001965">
    <property type="entry name" value="Znf_PHD"/>
</dbReference>
<feature type="domain" description="Zinc finger PHD-type" evidence="4">
    <location>
        <begin position="394"/>
        <end position="437"/>
    </location>
</feature>
<organism evidence="5 6">
    <name type="scientific">Galleria mellonella</name>
    <name type="common">Greater wax moth</name>
    <dbReference type="NCBI Taxonomy" id="7137"/>
    <lineage>
        <taxon>Eukaryota</taxon>
        <taxon>Metazoa</taxon>
        <taxon>Ecdysozoa</taxon>
        <taxon>Arthropoda</taxon>
        <taxon>Hexapoda</taxon>
        <taxon>Insecta</taxon>
        <taxon>Pterygota</taxon>
        <taxon>Neoptera</taxon>
        <taxon>Endopterygota</taxon>
        <taxon>Lepidoptera</taxon>
        <taxon>Glossata</taxon>
        <taxon>Ditrysia</taxon>
        <taxon>Pyraloidea</taxon>
        <taxon>Pyralidae</taxon>
        <taxon>Galleriinae</taxon>
        <taxon>Galleria</taxon>
    </lineage>
</organism>
<dbReference type="GO" id="GO:0003676">
    <property type="term" value="F:nucleic acid binding"/>
    <property type="evidence" value="ECO:0007669"/>
    <property type="project" value="InterPro"/>
</dbReference>
<dbReference type="InterPro" id="IPR012337">
    <property type="entry name" value="RNaseH-like_sf"/>
</dbReference>
<dbReference type="InterPro" id="IPR041588">
    <property type="entry name" value="Integrase_H2C2"/>
</dbReference>